<dbReference type="InterPro" id="IPR005829">
    <property type="entry name" value="Sugar_transporter_CS"/>
</dbReference>
<dbReference type="CDD" id="cd17329">
    <property type="entry name" value="MFS_MdtH_MDR_like"/>
    <property type="match status" value="1"/>
</dbReference>
<evidence type="ECO:0000256" key="7">
    <source>
        <dbReference type="SAM" id="Phobius"/>
    </source>
</evidence>
<evidence type="ECO:0000256" key="5">
    <source>
        <dbReference type="ARBA" id="ARBA00022989"/>
    </source>
</evidence>
<dbReference type="PROSITE" id="PS00216">
    <property type="entry name" value="SUGAR_TRANSPORT_1"/>
    <property type="match status" value="1"/>
</dbReference>
<evidence type="ECO:0000256" key="3">
    <source>
        <dbReference type="ARBA" id="ARBA00022475"/>
    </source>
</evidence>
<evidence type="ECO:0000256" key="4">
    <source>
        <dbReference type="ARBA" id="ARBA00022692"/>
    </source>
</evidence>
<reference evidence="10" key="1">
    <citation type="journal article" date="2019" name="Int. J. Syst. Evol. Microbiol.">
        <title>The Global Catalogue of Microorganisms (GCM) 10K type strain sequencing project: providing services to taxonomists for standard genome sequencing and annotation.</title>
        <authorList>
            <consortium name="The Broad Institute Genomics Platform"/>
            <consortium name="The Broad Institute Genome Sequencing Center for Infectious Disease"/>
            <person name="Wu L."/>
            <person name="Ma J."/>
        </authorList>
    </citation>
    <scope>NUCLEOTIDE SEQUENCE [LARGE SCALE GENOMIC DNA]</scope>
    <source>
        <strain evidence="10">NBRC 15640</strain>
    </source>
</reference>
<feature type="domain" description="Major facilitator superfamily (MFS) profile" evidence="8">
    <location>
        <begin position="22"/>
        <end position="405"/>
    </location>
</feature>
<dbReference type="InterPro" id="IPR050171">
    <property type="entry name" value="MFS_Transporters"/>
</dbReference>
<sequence length="419" mass="46102">MGEKGSQESLFQWQRIQRFNFTIWTVLSGTLLARTSYFMAWPYLIVFLYQDYNATALEVGGMLAASGLVGVFTGLYSGYLSDKFGRKWVMIAGSVIAALAYSGIGIANEIWQFFVLLTLCGLMRPMIEAPAKAVIGDNLSDVKDRELALNIRYFVLNLGGAIGPLIGITLALAASQQLFIVTGVTYLLFGAWLWLSFLRCPETTQGEGGEMPDFKATVKVIARDKIFQILLIANLIMMFVYAQLESSLPQVLVRSSLPDAATLIATLVLVNTLTIIVFQFPMLKLMERFPLFMRTRIGMLLMGLGQVAFILTPENWVLGWALGCFIVSLGEVIAFPTLSVQIDQIAPEHLRGSYFGAAAIYSLGFAIAPLVGGAMLDTLDADWLWALCIGLCGVMIWLYKLVEARSSKQEALKESLANS</sequence>
<dbReference type="PANTHER" id="PTHR23517:SF2">
    <property type="entry name" value="MULTIDRUG RESISTANCE PROTEIN MDTH"/>
    <property type="match status" value="1"/>
</dbReference>
<dbReference type="RefSeq" id="WP_126609461.1">
    <property type="nucleotide sequence ID" value="NZ_AP025145.1"/>
</dbReference>
<keyword evidence="4 7" id="KW-0812">Transmembrane</keyword>
<evidence type="ECO:0000256" key="1">
    <source>
        <dbReference type="ARBA" id="ARBA00004651"/>
    </source>
</evidence>
<feature type="transmembrane region" description="Helical" evidence="7">
    <location>
        <begin position="226"/>
        <end position="244"/>
    </location>
</feature>
<feature type="transmembrane region" description="Helical" evidence="7">
    <location>
        <begin position="352"/>
        <end position="371"/>
    </location>
</feature>
<dbReference type="InterPro" id="IPR036259">
    <property type="entry name" value="MFS_trans_sf"/>
</dbReference>
<feature type="transmembrane region" description="Helical" evidence="7">
    <location>
        <begin position="295"/>
        <end position="312"/>
    </location>
</feature>
<dbReference type="GO" id="GO:0005886">
    <property type="term" value="C:plasma membrane"/>
    <property type="evidence" value="ECO:0007669"/>
    <property type="project" value="UniProtKB-SubCell"/>
</dbReference>
<gene>
    <name evidence="9" type="ORF">GCM10007932_14610</name>
</gene>
<comment type="subcellular location">
    <subcellularLocation>
        <location evidence="1">Cell membrane</location>
        <topology evidence="1">Multi-pass membrane protein</topology>
    </subcellularLocation>
</comment>
<dbReference type="Gene3D" id="1.20.1250.20">
    <property type="entry name" value="MFS general substrate transporter like domains"/>
    <property type="match status" value="1"/>
</dbReference>
<feature type="transmembrane region" description="Helical" evidence="7">
    <location>
        <begin position="21"/>
        <end position="44"/>
    </location>
</feature>
<feature type="transmembrane region" description="Helical" evidence="7">
    <location>
        <begin position="264"/>
        <end position="283"/>
    </location>
</feature>
<evidence type="ECO:0000259" key="8">
    <source>
        <dbReference type="PROSITE" id="PS50850"/>
    </source>
</evidence>
<feature type="transmembrane region" description="Helical" evidence="7">
    <location>
        <begin position="56"/>
        <end position="76"/>
    </location>
</feature>
<dbReference type="Proteomes" id="UP001156690">
    <property type="component" value="Unassembled WGS sequence"/>
</dbReference>
<dbReference type="Pfam" id="PF07690">
    <property type="entry name" value="MFS_1"/>
    <property type="match status" value="1"/>
</dbReference>
<organism evidence="9 10">
    <name type="scientific">Vibrio penaeicida</name>
    <dbReference type="NCBI Taxonomy" id="104609"/>
    <lineage>
        <taxon>Bacteria</taxon>
        <taxon>Pseudomonadati</taxon>
        <taxon>Pseudomonadota</taxon>
        <taxon>Gammaproteobacteria</taxon>
        <taxon>Vibrionales</taxon>
        <taxon>Vibrionaceae</taxon>
        <taxon>Vibrio</taxon>
    </lineage>
</organism>
<accession>A0AAV5NN54</accession>
<dbReference type="InterPro" id="IPR011701">
    <property type="entry name" value="MFS"/>
</dbReference>
<dbReference type="EMBL" id="BSNX01000012">
    <property type="protein sequence ID" value="GLQ72101.1"/>
    <property type="molecule type" value="Genomic_DNA"/>
</dbReference>
<feature type="transmembrane region" description="Helical" evidence="7">
    <location>
        <begin position="318"/>
        <end position="340"/>
    </location>
</feature>
<dbReference type="GO" id="GO:0022857">
    <property type="term" value="F:transmembrane transporter activity"/>
    <property type="evidence" value="ECO:0007669"/>
    <property type="project" value="InterPro"/>
</dbReference>
<dbReference type="PROSITE" id="PS50850">
    <property type="entry name" value="MFS"/>
    <property type="match status" value="1"/>
</dbReference>
<keyword evidence="3" id="KW-1003">Cell membrane</keyword>
<evidence type="ECO:0000313" key="9">
    <source>
        <dbReference type="EMBL" id="GLQ72101.1"/>
    </source>
</evidence>
<keyword evidence="5 7" id="KW-1133">Transmembrane helix</keyword>
<dbReference type="AlphaFoldDB" id="A0AAV5NN54"/>
<dbReference type="SUPFAM" id="SSF103473">
    <property type="entry name" value="MFS general substrate transporter"/>
    <property type="match status" value="1"/>
</dbReference>
<feature type="transmembrane region" description="Helical" evidence="7">
    <location>
        <begin position="178"/>
        <end position="195"/>
    </location>
</feature>
<protein>
    <submittedName>
        <fullName evidence="9">MFS transporter</fullName>
    </submittedName>
</protein>
<evidence type="ECO:0000256" key="2">
    <source>
        <dbReference type="ARBA" id="ARBA00022448"/>
    </source>
</evidence>
<evidence type="ECO:0000313" key="10">
    <source>
        <dbReference type="Proteomes" id="UP001156690"/>
    </source>
</evidence>
<dbReference type="PANTHER" id="PTHR23517">
    <property type="entry name" value="RESISTANCE PROTEIN MDTM, PUTATIVE-RELATED-RELATED"/>
    <property type="match status" value="1"/>
</dbReference>
<keyword evidence="6 7" id="KW-0472">Membrane</keyword>
<dbReference type="InterPro" id="IPR020846">
    <property type="entry name" value="MFS_dom"/>
</dbReference>
<keyword evidence="10" id="KW-1185">Reference proteome</keyword>
<proteinExistence type="predicted"/>
<evidence type="ECO:0000256" key="6">
    <source>
        <dbReference type="ARBA" id="ARBA00023136"/>
    </source>
</evidence>
<name>A0AAV5NN54_9VIBR</name>
<comment type="caution">
    <text evidence="9">The sequence shown here is derived from an EMBL/GenBank/DDBJ whole genome shotgun (WGS) entry which is preliminary data.</text>
</comment>
<feature type="transmembrane region" description="Helical" evidence="7">
    <location>
        <begin position="383"/>
        <end position="402"/>
    </location>
</feature>
<keyword evidence="2" id="KW-0813">Transport</keyword>
<feature type="transmembrane region" description="Helical" evidence="7">
    <location>
        <begin position="153"/>
        <end position="172"/>
    </location>
</feature>